<evidence type="ECO:0000313" key="2">
    <source>
        <dbReference type="Proteomes" id="UP001163321"/>
    </source>
</evidence>
<accession>A0ACC0W4E7</accession>
<protein>
    <submittedName>
        <fullName evidence="1">Uncharacterized protein</fullName>
    </submittedName>
</protein>
<dbReference type="Proteomes" id="UP001163321">
    <property type="component" value="Chromosome 4"/>
</dbReference>
<keyword evidence="2" id="KW-1185">Reference proteome</keyword>
<sequence>MLLQQNLQRFCKVDNTFVRNHIETEEKIEELKCWHKNQSQSLRNSTRRFWKHVLFFSSERSIVSCTDQLCQISKSLLIIQVFL</sequence>
<name>A0ACC0W4E7_9STRA</name>
<dbReference type="EMBL" id="CM047583">
    <property type="protein sequence ID" value="KAI9913614.1"/>
    <property type="molecule type" value="Genomic_DNA"/>
</dbReference>
<evidence type="ECO:0000313" key="1">
    <source>
        <dbReference type="EMBL" id="KAI9913614.1"/>
    </source>
</evidence>
<gene>
    <name evidence="1" type="ORF">PsorP6_005408</name>
</gene>
<proteinExistence type="predicted"/>
<reference evidence="1 2" key="1">
    <citation type="journal article" date="2022" name="bioRxiv">
        <title>The genome of the oomycete Peronosclerospora sorghi, a cosmopolitan pathogen of maize and sorghum, is inflated with dispersed pseudogenes.</title>
        <authorList>
            <person name="Fletcher K."/>
            <person name="Martin F."/>
            <person name="Isakeit T."/>
            <person name="Cavanaugh K."/>
            <person name="Magill C."/>
            <person name="Michelmore R."/>
        </authorList>
    </citation>
    <scope>NUCLEOTIDE SEQUENCE [LARGE SCALE GENOMIC DNA]</scope>
    <source>
        <strain evidence="1">P6</strain>
    </source>
</reference>
<organism evidence="1 2">
    <name type="scientific">Peronosclerospora sorghi</name>
    <dbReference type="NCBI Taxonomy" id="230839"/>
    <lineage>
        <taxon>Eukaryota</taxon>
        <taxon>Sar</taxon>
        <taxon>Stramenopiles</taxon>
        <taxon>Oomycota</taxon>
        <taxon>Peronosporomycetes</taxon>
        <taxon>Peronosporales</taxon>
        <taxon>Peronosporaceae</taxon>
        <taxon>Peronosclerospora</taxon>
    </lineage>
</organism>
<comment type="caution">
    <text evidence="1">The sequence shown here is derived from an EMBL/GenBank/DDBJ whole genome shotgun (WGS) entry which is preliminary data.</text>
</comment>